<dbReference type="InterPro" id="IPR012338">
    <property type="entry name" value="Beta-lactam/transpept-like"/>
</dbReference>
<dbReference type="SUPFAM" id="SSF56601">
    <property type="entry name" value="beta-lactamase/transpeptidase-like"/>
    <property type="match status" value="1"/>
</dbReference>
<evidence type="ECO:0000313" key="4">
    <source>
        <dbReference type="Proteomes" id="UP000663090"/>
    </source>
</evidence>
<feature type="signal peptide" evidence="1">
    <location>
        <begin position="1"/>
        <end position="34"/>
    </location>
</feature>
<evidence type="ECO:0000259" key="2">
    <source>
        <dbReference type="Pfam" id="PF00144"/>
    </source>
</evidence>
<protein>
    <submittedName>
        <fullName evidence="3">Serine hydrolase</fullName>
    </submittedName>
</protein>
<dbReference type="PANTHER" id="PTHR43283">
    <property type="entry name" value="BETA-LACTAMASE-RELATED"/>
    <property type="match status" value="1"/>
</dbReference>
<dbReference type="EMBL" id="CP071091">
    <property type="protein sequence ID" value="QSQ11410.1"/>
    <property type="molecule type" value="Genomic_DNA"/>
</dbReference>
<accession>A0ABX7N134</accession>
<proteinExistence type="predicted"/>
<keyword evidence="1" id="KW-0732">Signal</keyword>
<name>A0ABX7N134_9BACT</name>
<dbReference type="Pfam" id="PF00144">
    <property type="entry name" value="Beta-lactamase"/>
    <property type="match status" value="1"/>
</dbReference>
<dbReference type="Gene3D" id="3.40.710.10">
    <property type="entry name" value="DD-peptidase/beta-lactamase superfamily"/>
    <property type="match status" value="1"/>
</dbReference>
<dbReference type="InterPro" id="IPR050789">
    <property type="entry name" value="Diverse_Enzym_Activities"/>
</dbReference>
<dbReference type="PANTHER" id="PTHR43283:SF7">
    <property type="entry name" value="BETA-LACTAMASE-RELATED DOMAIN-CONTAINING PROTEIN"/>
    <property type="match status" value="1"/>
</dbReference>
<feature type="domain" description="Beta-lactamase-related" evidence="2">
    <location>
        <begin position="57"/>
        <end position="389"/>
    </location>
</feature>
<dbReference type="InterPro" id="IPR001466">
    <property type="entry name" value="Beta-lactam-related"/>
</dbReference>
<organism evidence="3 4">
    <name type="scientific">Myxococcus landrumensis</name>
    <dbReference type="NCBI Taxonomy" id="2813577"/>
    <lineage>
        <taxon>Bacteria</taxon>
        <taxon>Pseudomonadati</taxon>
        <taxon>Myxococcota</taxon>
        <taxon>Myxococcia</taxon>
        <taxon>Myxococcales</taxon>
        <taxon>Cystobacterineae</taxon>
        <taxon>Myxococcaceae</taxon>
        <taxon>Myxococcus</taxon>
    </lineage>
</organism>
<evidence type="ECO:0000313" key="3">
    <source>
        <dbReference type="EMBL" id="QSQ11410.1"/>
    </source>
</evidence>
<dbReference type="RefSeq" id="WP_206713163.1">
    <property type="nucleotide sequence ID" value="NZ_CP071091.1"/>
</dbReference>
<sequence>MSTYRRHHRNGVARVVLSLLVAYLSLLMASPAFAAQPRDLPRAVSPEAEGIDPKALEKLLEEAKASHSSAVVILKNGKLIGEWTFGKPSTRIEAMSVTKSVVGMGVVKLLADGKIPSLDVPVHQYFPEWNQGRKKDITLRHLLNHTSGIDVGGPGTGEIYQSPDFVRLALAAELAHAPGTQLQYNNKAVNLLAAIVEKASGKRMDRYFGDAFFRPMGITDYSWTLDKAGNPHAMSGLQIQPRDLAKLGQLLVDGGMWHLRQLLPQEWVKRMLAPGEGPAVGTGLLWWPENAWHRYFVDEVLLSTWKQAGVPQPLIQAATALLGRDFQDRDTYLDALGVPLPEFQKEIMGRNQKPWRVETGPLVGAQANGWLGQYLVVLPEQRLVAVRMYDYPEDTKGEAPPADSFGTFILRVKELVHVGPPPVGEATQTQGSASPR</sequence>
<evidence type="ECO:0000256" key="1">
    <source>
        <dbReference type="SAM" id="SignalP"/>
    </source>
</evidence>
<gene>
    <name evidence="3" type="ORF">JY572_23715</name>
</gene>
<keyword evidence="4" id="KW-1185">Reference proteome</keyword>
<reference evidence="3 4" key="1">
    <citation type="submission" date="2021-02" db="EMBL/GenBank/DDBJ databases">
        <title>De Novo genome assembly of isolated myxobacteria.</title>
        <authorList>
            <person name="Stevens D.C."/>
        </authorList>
    </citation>
    <scope>NUCLEOTIDE SEQUENCE [LARGE SCALE GENOMIC DNA]</scope>
    <source>
        <strain evidence="3 4">SCHIC003</strain>
    </source>
</reference>
<dbReference type="GO" id="GO:0016787">
    <property type="term" value="F:hydrolase activity"/>
    <property type="evidence" value="ECO:0007669"/>
    <property type="project" value="UniProtKB-KW"/>
</dbReference>
<feature type="chain" id="PRO_5047388154" evidence="1">
    <location>
        <begin position="35"/>
        <end position="436"/>
    </location>
</feature>
<dbReference type="Proteomes" id="UP000663090">
    <property type="component" value="Chromosome"/>
</dbReference>
<keyword evidence="3" id="KW-0378">Hydrolase</keyword>